<gene>
    <name evidence="1" type="ORF">F5148DRAFT_15869</name>
</gene>
<comment type="caution">
    <text evidence="1">The sequence shown here is derived from an EMBL/GenBank/DDBJ whole genome shotgun (WGS) entry which is preliminary data.</text>
</comment>
<evidence type="ECO:0000313" key="1">
    <source>
        <dbReference type="EMBL" id="KAI9512306.1"/>
    </source>
</evidence>
<organism evidence="1 2">
    <name type="scientific">Russula earlei</name>
    <dbReference type="NCBI Taxonomy" id="71964"/>
    <lineage>
        <taxon>Eukaryota</taxon>
        <taxon>Fungi</taxon>
        <taxon>Dikarya</taxon>
        <taxon>Basidiomycota</taxon>
        <taxon>Agaricomycotina</taxon>
        <taxon>Agaricomycetes</taxon>
        <taxon>Russulales</taxon>
        <taxon>Russulaceae</taxon>
        <taxon>Russula</taxon>
    </lineage>
</organism>
<sequence length="419" mass="46699">MSRIPCTPQYPIYPDHPLPLPDIKLSTRSLCSLTIVCKQWHTICTPRLYRCLAIVDSIAMGSLLHTLEHPQTTYSGRVTPLGCHTRHLIIALSDYPAHENGTNSERFENRVLRRFGNLGRLARCLPHLQTLSTSIYTQDMWGLPAPYYGKDFAAVVIQTSAQSLRKLHFHHYPFVLFSRQELRKLLESTPNLVAVTGAGVGSHIGCPASLPHLPHLKYLDVNSETGQCDLAEHETNRTPSLDHVLIRPSPYSNLWAHLLSSQGPKLTSISLDLRSSVDSENCSNCLSLIINLCHSLSRLEICIGSWHYFPRLDPLPPVEHLAISVQDSNIEVATICEKLATIRSPSLQAVRLIDAGMFEWFMSPLSNNVESAWRPLVGHSFRIVDYDGRELGPPGHSSPTHRPVAPCTSLCSYSPSFIG</sequence>
<dbReference type="Proteomes" id="UP001207468">
    <property type="component" value="Unassembled WGS sequence"/>
</dbReference>
<name>A0ACC0UKW7_9AGAM</name>
<protein>
    <submittedName>
        <fullName evidence="1">Uncharacterized protein</fullName>
    </submittedName>
</protein>
<reference evidence="1" key="1">
    <citation type="submission" date="2021-03" db="EMBL/GenBank/DDBJ databases">
        <title>Evolutionary priming and transition to the ectomycorrhizal habit in an iconic lineage of mushroom-forming fungi: is preadaptation a requirement?</title>
        <authorList>
            <consortium name="DOE Joint Genome Institute"/>
            <person name="Looney B.P."/>
            <person name="Miyauchi S."/>
            <person name="Morin E."/>
            <person name="Drula E."/>
            <person name="Courty P.E."/>
            <person name="Chicoki N."/>
            <person name="Fauchery L."/>
            <person name="Kohler A."/>
            <person name="Kuo A."/>
            <person name="LaButti K."/>
            <person name="Pangilinan J."/>
            <person name="Lipzen A."/>
            <person name="Riley R."/>
            <person name="Andreopoulos W."/>
            <person name="He G."/>
            <person name="Johnson J."/>
            <person name="Barry K.W."/>
            <person name="Grigoriev I.V."/>
            <person name="Nagy L."/>
            <person name="Hibbett D."/>
            <person name="Henrissat B."/>
            <person name="Matheny P.B."/>
            <person name="Labbe J."/>
            <person name="Martin A.F."/>
        </authorList>
    </citation>
    <scope>NUCLEOTIDE SEQUENCE</scope>
    <source>
        <strain evidence="1">BPL698</strain>
    </source>
</reference>
<accession>A0ACC0UKW7</accession>
<proteinExistence type="predicted"/>
<keyword evidence="2" id="KW-1185">Reference proteome</keyword>
<dbReference type="EMBL" id="JAGFNK010000010">
    <property type="protein sequence ID" value="KAI9512306.1"/>
    <property type="molecule type" value="Genomic_DNA"/>
</dbReference>
<evidence type="ECO:0000313" key="2">
    <source>
        <dbReference type="Proteomes" id="UP001207468"/>
    </source>
</evidence>